<dbReference type="PANTHER" id="PTHR43788:SF6">
    <property type="entry name" value="DNA HELICASE B"/>
    <property type="match status" value="1"/>
</dbReference>
<evidence type="ECO:0000256" key="7">
    <source>
        <dbReference type="ARBA" id="ARBA00022840"/>
    </source>
</evidence>
<feature type="binding site" evidence="11">
    <location>
        <begin position="226"/>
        <end position="233"/>
    </location>
    <ligand>
        <name>ATP</name>
        <dbReference type="ChEBI" id="CHEBI:30616"/>
    </ligand>
</feature>
<dbReference type="Pfam" id="PF21185">
    <property type="entry name" value="RecD_N"/>
    <property type="match status" value="1"/>
</dbReference>
<dbReference type="OrthoDB" id="9803432at2"/>
<dbReference type="Pfam" id="PF13245">
    <property type="entry name" value="AAA_19"/>
    <property type="match status" value="1"/>
</dbReference>
<keyword evidence="15" id="KW-1185">Reference proteome</keyword>
<dbReference type="GO" id="GO:0003677">
    <property type="term" value="F:DNA binding"/>
    <property type="evidence" value="ECO:0007669"/>
    <property type="project" value="UniProtKB-UniRule"/>
</dbReference>
<feature type="domain" description="UvrD-like helicase C-terminal" evidence="12">
    <location>
        <begin position="599"/>
        <end position="641"/>
    </location>
</feature>
<dbReference type="STRING" id="1123510.GCA_000620025_01045"/>
<accession>A0A348HDT2</accession>
<evidence type="ECO:0000256" key="4">
    <source>
        <dbReference type="ARBA" id="ARBA00022801"/>
    </source>
</evidence>
<comment type="subunit">
    <text evidence="11">Heterotrimer of RecB, RecC and RecD. All subunits contribute to DNA-binding.</text>
</comment>
<keyword evidence="2 11" id="KW-0547">Nucleotide-binding</keyword>
<dbReference type="InterPro" id="IPR049550">
    <property type="entry name" value="RecD_N"/>
</dbReference>
<feature type="domain" description="RecBCD enzyme subunit RecD N-terminal" evidence="13">
    <location>
        <begin position="36"/>
        <end position="161"/>
    </location>
</feature>
<evidence type="ECO:0000259" key="12">
    <source>
        <dbReference type="Pfam" id="PF13538"/>
    </source>
</evidence>
<evidence type="ECO:0000313" key="14">
    <source>
        <dbReference type="EMBL" id="BBG29784.1"/>
    </source>
</evidence>
<dbReference type="Gene3D" id="1.10.10.1020">
    <property type="entry name" value="RecBCD complex, subunit RecD, N-terminal domain"/>
    <property type="match status" value="1"/>
</dbReference>
<comment type="function">
    <text evidence="11">A helicase/nuclease that prepares dsDNA breaks (DSB) for recombinational DNA repair. Binds to DSBs and unwinds DNA via a highly rapid and processive ATP-dependent bidirectional helicase activity. Unwinds dsDNA until it encounters a Chi (crossover hotspot instigator) sequence from the 3' direction. Cuts ssDNA a few nucleotides 3' to the Chi site. The properties and activities of the enzyme are changed at Chi. The Chi-altered holoenzyme produces a long 3'-ssDNA overhang and facilitates RecA-binding to the ssDNA for homologous DNA recombination and repair. Holoenzyme degrades any linearized DNA that is unable to undergo homologous recombination. In the holoenzyme this subunit has ssDNA-dependent ATPase and 5'-3' helicase activity. When added to pre-assembled RecBC greatly stimulates nuclease activity and augments holoenzyme processivity. Negatively regulates the RecA-loading ability of RecBCD.</text>
</comment>
<comment type="similarity">
    <text evidence="11">Belongs to the RecD family.</text>
</comment>
<protein>
    <recommendedName>
        <fullName evidence="11">RecBCD enzyme subunit RecD</fullName>
        <ecNumber evidence="11">5.6.2.3</ecNumber>
    </recommendedName>
    <alternativeName>
        <fullName evidence="11">DNA 5'-3' helicase subunit RecD</fullName>
    </alternativeName>
    <alternativeName>
        <fullName evidence="11">Exonuclease V subunit RecD</fullName>
        <shortName evidence="11">ExoV subunit RecD</shortName>
    </alternativeName>
    <alternativeName>
        <fullName evidence="11">Helicase/nuclease RecBCD subunit RecD</fullName>
    </alternativeName>
</protein>
<dbReference type="GO" id="GO:0043139">
    <property type="term" value="F:5'-3' DNA helicase activity"/>
    <property type="evidence" value="ECO:0007669"/>
    <property type="project" value="UniProtKB-UniRule"/>
</dbReference>
<dbReference type="CDD" id="cd17933">
    <property type="entry name" value="DEXSc_RecD-like"/>
    <property type="match status" value="1"/>
</dbReference>
<evidence type="ECO:0000259" key="13">
    <source>
        <dbReference type="Pfam" id="PF21185"/>
    </source>
</evidence>
<dbReference type="EC" id="5.6.2.3" evidence="11"/>
<keyword evidence="10 11" id="KW-0413">Isomerase</keyword>
<dbReference type="InterPro" id="IPR027417">
    <property type="entry name" value="P-loop_NTPase"/>
</dbReference>
<evidence type="ECO:0000256" key="2">
    <source>
        <dbReference type="ARBA" id="ARBA00022741"/>
    </source>
</evidence>
<dbReference type="InterPro" id="IPR027785">
    <property type="entry name" value="UvrD-like_helicase_C"/>
</dbReference>
<dbReference type="SUPFAM" id="SSF52540">
    <property type="entry name" value="P-loop containing nucleoside triphosphate hydrolases"/>
    <property type="match status" value="2"/>
</dbReference>
<name>A0A348HDT2_9GAMM</name>
<sequence length="681" mass="74393">MPDQMSLFDLPTVPAAPLLGSDPLEVLTQQLANWVELGWLRTLDRHFVHFLREHGEQDVVALLSAAWVSHQLGRGHICLDLSQALSDPDAVLSLPPQDGRALQYTDTTVMPSRLLPSFGIALLAQWLERLQASLIVAVPDADAPERLSAAAPLVLDGTRLYLRRMWQAEGGVALDLAQRMTRHDTAMPDAAQALTVLFGPPQDIGIDDQRVACALALQQRLTIISGGPGTGKTTTVTRLLALLQQQALATQGRPLHIRLVAPTGKAAARLSSSIAGAAASLACDAAVIDSIPSEASTLHRLLGARPDTRHFRHDREHPLMLDVLVVDEASMVDLDLMHALLQALPDDARLILIGDRDQLSSVEAGAVLGELCERSEGFSADVASRLVALSGQRQLMTKEVVGAPVDDPSTSPLRDHVVTLRHSYRFKADSGISALAKAVNEGSYKALRACWQAGYDDIEFHVLNEKQPLALIKRAAHEYRAYLALVSSGASPWDVLQAFNRFQVLCALRRGPTGVEGMNEAITQRLTKDGHIGGRKQWYIGRPVMVTRNDPQLGLYNGDIGIALPDPQSEGRLRVFFPAAEEGTVRAIMPGRLNDIETVFAMTVHKSQGSEFDRVLLVLPGQPNPIMTRELLYTGITRAKRFCSIATTHPVVLERTAHHRVQRASHLRARLTRCYRMQASS</sequence>
<dbReference type="HAMAP" id="MF_01487">
    <property type="entry name" value="RecD"/>
    <property type="match status" value="1"/>
</dbReference>
<dbReference type="RefSeq" id="WP_051524188.1">
    <property type="nucleotide sequence ID" value="NZ_AP018933.1"/>
</dbReference>
<dbReference type="GO" id="GO:0016887">
    <property type="term" value="F:ATP hydrolysis activity"/>
    <property type="evidence" value="ECO:0007669"/>
    <property type="project" value="RHEA"/>
</dbReference>
<dbReference type="AlphaFoldDB" id="A0A348HDT2"/>
<reference evidence="14 15" key="1">
    <citation type="submission" date="2018-09" db="EMBL/GenBank/DDBJ databases">
        <title>Zymobacter palmae IAM14233 (=T109) whole genome analysis.</title>
        <authorList>
            <person name="Yanase H."/>
        </authorList>
    </citation>
    <scope>NUCLEOTIDE SEQUENCE [LARGE SCALE GENOMIC DNA]</scope>
    <source>
        <strain evidence="14 15">IAM14233</strain>
    </source>
</reference>
<organism evidence="14 15">
    <name type="scientific">Zymobacter palmae</name>
    <dbReference type="NCBI Taxonomy" id="33074"/>
    <lineage>
        <taxon>Bacteria</taxon>
        <taxon>Pseudomonadati</taxon>
        <taxon>Pseudomonadota</taxon>
        <taxon>Gammaproteobacteria</taxon>
        <taxon>Oceanospirillales</taxon>
        <taxon>Halomonadaceae</taxon>
        <taxon>Zymobacter group</taxon>
        <taxon>Zymobacter</taxon>
    </lineage>
</organism>
<dbReference type="GO" id="GO:0000724">
    <property type="term" value="P:double-strand break repair via homologous recombination"/>
    <property type="evidence" value="ECO:0007669"/>
    <property type="project" value="UniProtKB-UniRule"/>
</dbReference>
<dbReference type="EMBL" id="AP018933">
    <property type="protein sequence ID" value="BBG29784.1"/>
    <property type="molecule type" value="Genomic_DNA"/>
</dbReference>
<evidence type="ECO:0000256" key="5">
    <source>
        <dbReference type="ARBA" id="ARBA00022806"/>
    </source>
</evidence>
<proteinExistence type="inferred from homology"/>
<keyword evidence="4 11" id="KW-0378">Hydrolase</keyword>
<dbReference type="GO" id="GO:0017116">
    <property type="term" value="F:single-stranded DNA helicase activity"/>
    <property type="evidence" value="ECO:0007669"/>
    <property type="project" value="TreeGrafter"/>
</dbReference>
<dbReference type="Gene3D" id="3.40.50.300">
    <property type="entry name" value="P-loop containing nucleotide triphosphate hydrolases"/>
    <property type="match status" value="3"/>
</dbReference>
<keyword evidence="7 11" id="KW-0067">ATP-binding</keyword>
<keyword evidence="6 11" id="KW-0269">Exonuclease</keyword>
<keyword evidence="5 11" id="KW-0347">Helicase</keyword>
<comment type="catalytic activity">
    <reaction evidence="11">
        <text>ATP + H2O = ADP + phosphate + H(+)</text>
        <dbReference type="Rhea" id="RHEA:13065"/>
        <dbReference type="ChEBI" id="CHEBI:15377"/>
        <dbReference type="ChEBI" id="CHEBI:15378"/>
        <dbReference type="ChEBI" id="CHEBI:30616"/>
        <dbReference type="ChEBI" id="CHEBI:43474"/>
        <dbReference type="ChEBI" id="CHEBI:456216"/>
        <dbReference type="EC" id="5.6.2.3"/>
    </reaction>
</comment>
<evidence type="ECO:0000256" key="11">
    <source>
        <dbReference type="HAMAP-Rule" id="MF_01487"/>
    </source>
</evidence>
<dbReference type="InterPro" id="IPR006344">
    <property type="entry name" value="RecD"/>
</dbReference>
<dbReference type="Proteomes" id="UP000267342">
    <property type="component" value="Chromosome"/>
</dbReference>
<dbReference type="InterPro" id="IPR050534">
    <property type="entry name" value="Coronavir_polyprotein_1ab"/>
</dbReference>
<keyword evidence="8 11" id="KW-0238">DNA-binding</keyword>
<dbReference type="PANTHER" id="PTHR43788">
    <property type="entry name" value="DNA2/NAM7 HELICASE FAMILY MEMBER"/>
    <property type="match status" value="1"/>
</dbReference>
<evidence type="ECO:0000256" key="6">
    <source>
        <dbReference type="ARBA" id="ARBA00022839"/>
    </source>
</evidence>
<dbReference type="GO" id="GO:0005524">
    <property type="term" value="F:ATP binding"/>
    <property type="evidence" value="ECO:0007669"/>
    <property type="project" value="UniProtKB-UniRule"/>
</dbReference>
<keyword evidence="9 11" id="KW-0234">DNA repair</keyword>
<gene>
    <name evidence="11" type="primary">recD</name>
    <name evidence="14" type="ORF">ZBT109_1017</name>
</gene>
<dbReference type="Pfam" id="PF13538">
    <property type="entry name" value="UvrD_C_2"/>
    <property type="match status" value="1"/>
</dbReference>
<dbReference type="KEGG" id="zpl:ZBT109_1017"/>
<comment type="miscellaneous">
    <text evidence="11">In the RecBCD complex, RecB has a slow 3'-5' helicase, an exonuclease activity and loads RecA onto ssDNA, RecD has a fast 5'-3' helicase activity, while RecC stimulates the ATPase and processivity of the RecB helicase and contributes to recognition of the Chi site.</text>
</comment>
<dbReference type="CDD" id="cd18809">
    <property type="entry name" value="SF1_C_RecD"/>
    <property type="match status" value="1"/>
</dbReference>
<evidence type="ECO:0000256" key="9">
    <source>
        <dbReference type="ARBA" id="ARBA00023204"/>
    </source>
</evidence>
<evidence type="ECO:0000256" key="1">
    <source>
        <dbReference type="ARBA" id="ARBA00022722"/>
    </source>
</evidence>
<evidence type="ECO:0000256" key="10">
    <source>
        <dbReference type="ARBA" id="ARBA00023235"/>
    </source>
</evidence>
<dbReference type="NCBIfam" id="TIGR01447">
    <property type="entry name" value="recD"/>
    <property type="match status" value="1"/>
</dbReference>
<evidence type="ECO:0000256" key="3">
    <source>
        <dbReference type="ARBA" id="ARBA00022763"/>
    </source>
</evidence>
<evidence type="ECO:0000256" key="8">
    <source>
        <dbReference type="ARBA" id="ARBA00023125"/>
    </source>
</evidence>
<keyword evidence="1 11" id="KW-0540">Nuclease</keyword>
<dbReference type="InterPro" id="IPR041851">
    <property type="entry name" value="RecD_N_sf"/>
</dbReference>
<dbReference type="GO" id="GO:0008854">
    <property type="term" value="F:exodeoxyribonuclease V activity"/>
    <property type="evidence" value="ECO:0007669"/>
    <property type="project" value="InterPro"/>
</dbReference>
<evidence type="ECO:0000313" key="15">
    <source>
        <dbReference type="Proteomes" id="UP000267342"/>
    </source>
</evidence>
<dbReference type="GO" id="GO:0009338">
    <property type="term" value="C:exodeoxyribonuclease V complex"/>
    <property type="evidence" value="ECO:0007669"/>
    <property type="project" value="InterPro"/>
</dbReference>
<keyword evidence="3 11" id="KW-0227">DNA damage</keyword>